<evidence type="ECO:0000313" key="2">
    <source>
        <dbReference type="EMBL" id="PKA62651.1"/>
    </source>
</evidence>
<dbReference type="EMBL" id="KZ451916">
    <property type="protein sequence ID" value="PKA62651.1"/>
    <property type="molecule type" value="Genomic_DNA"/>
</dbReference>
<gene>
    <name evidence="2" type="ORF">AXF42_Ash012238</name>
</gene>
<feature type="compositionally biased region" description="Basic and acidic residues" evidence="1">
    <location>
        <begin position="544"/>
        <end position="554"/>
    </location>
</feature>
<dbReference type="AlphaFoldDB" id="A0A2I0B4E9"/>
<feature type="compositionally biased region" description="Polar residues" evidence="1">
    <location>
        <begin position="382"/>
        <end position="391"/>
    </location>
</feature>
<dbReference type="PANTHER" id="PTHR33737:SF21">
    <property type="entry name" value="MICROTUBULE-ASSOCIATED PROTEIN, MAP65_ASE1_PRC1"/>
    <property type="match status" value="1"/>
</dbReference>
<evidence type="ECO:0000256" key="1">
    <source>
        <dbReference type="SAM" id="MobiDB-lite"/>
    </source>
</evidence>
<keyword evidence="3" id="KW-1185">Reference proteome</keyword>
<evidence type="ECO:0000313" key="3">
    <source>
        <dbReference type="Proteomes" id="UP000236161"/>
    </source>
</evidence>
<feature type="region of interest" description="Disordered" evidence="1">
    <location>
        <begin position="27"/>
        <end position="60"/>
    </location>
</feature>
<feature type="region of interest" description="Disordered" evidence="1">
    <location>
        <begin position="468"/>
        <end position="554"/>
    </location>
</feature>
<feature type="compositionally biased region" description="Low complexity" evidence="1">
    <location>
        <begin position="355"/>
        <end position="370"/>
    </location>
</feature>
<protein>
    <submittedName>
        <fullName evidence="2">Uncharacterized protein</fullName>
    </submittedName>
</protein>
<name>A0A2I0B4E9_9ASPA</name>
<dbReference type="Proteomes" id="UP000236161">
    <property type="component" value="Unassembled WGS sequence"/>
</dbReference>
<feature type="region of interest" description="Disordered" evidence="1">
    <location>
        <begin position="355"/>
        <end position="421"/>
    </location>
</feature>
<proteinExistence type="predicted"/>
<dbReference type="PANTHER" id="PTHR33737">
    <property type="entry name" value="OS05G0121800 PROTEIN"/>
    <property type="match status" value="1"/>
</dbReference>
<feature type="region of interest" description="Disordered" evidence="1">
    <location>
        <begin position="216"/>
        <end position="280"/>
    </location>
</feature>
<dbReference type="InterPro" id="IPR045882">
    <property type="entry name" value="GPT1/2"/>
</dbReference>
<organism evidence="2 3">
    <name type="scientific">Apostasia shenzhenica</name>
    <dbReference type="NCBI Taxonomy" id="1088818"/>
    <lineage>
        <taxon>Eukaryota</taxon>
        <taxon>Viridiplantae</taxon>
        <taxon>Streptophyta</taxon>
        <taxon>Embryophyta</taxon>
        <taxon>Tracheophyta</taxon>
        <taxon>Spermatophyta</taxon>
        <taxon>Magnoliopsida</taxon>
        <taxon>Liliopsida</taxon>
        <taxon>Asparagales</taxon>
        <taxon>Orchidaceae</taxon>
        <taxon>Apostasioideae</taxon>
        <taxon>Apostasia</taxon>
    </lineage>
</organism>
<feature type="compositionally biased region" description="Polar residues" evidence="1">
    <location>
        <begin position="530"/>
        <end position="543"/>
    </location>
</feature>
<reference evidence="2 3" key="1">
    <citation type="journal article" date="2017" name="Nature">
        <title>The Apostasia genome and the evolution of orchids.</title>
        <authorList>
            <person name="Zhang G.Q."/>
            <person name="Liu K.W."/>
            <person name="Li Z."/>
            <person name="Lohaus R."/>
            <person name="Hsiao Y.Y."/>
            <person name="Niu S.C."/>
            <person name="Wang J.Y."/>
            <person name="Lin Y.C."/>
            <person name="Xu Q."/>
            <person name="Chen L.J."/>
            <person name="Yoshida K."/>
            <person name="Fujiwara S."/>
            <person name="Wang Z.W."/>
            <person name="Zhang Y.Q."/>
            <person name="Mitsuda N."/>
            <person name="Wang M."/>
            <person name="Liu G.H."/>
            <person name="Pecoraro L."/>
            <person name="Huang H.X."/>
            <person name="Xiao X.J."/>
            <person name="Lin M."/>
            <person name="Wu X.Y."/>
            <person name="Wu W.L."/>
            <person name="Chen Y.Y."/>
            <person name="Chang S.B."/>
            <person name="Sakamoto S."/>
            <person name="Ohme-Takagi M."/>
            <person name="Yagi M."/>
            <person name="Zeng S.J."/>
            <person name="Shen C.Y."/>
            <person name="Yeh C.M."/>
            <person name="Luo Y.B."/>
            <person name="Tsai W.C."/>
            <person name="Van de Peer Y."/>
            <person name="Liu Z.J."/>
        </authorList>
    </citation>
    <scope>NUCLEOTIDE SEQUENCE [LARGE SCALE GENOMIC DNA]</scope>
    <source>
        <strain evidence="3">cv. Shenzhen</strain>
        <tissue evidence="2">Stem</tissue>
    </source>
</reference>
<accession>A0A2I0B4E9</accession>
<dbReference type="OrthoDB" id="1931260at2759"/>
<feature type="compositionally biased region" description="Polar residues" evidence="1">
    <location>
        <begin position="223"/>
        <end position="261"/>
    </location>
</feature>
<sequence length="616" mass="67284">MESVPLIDLLSEDDLLISSSSQEFELDTAVSREEKTTQFKQMDQFPDFTESPKQKSRSDRFNMRKSLAWDSEFFTCEGFLNSGELAIVNNTYSNAEGITLPRIQEELKKSTESTSTSGRGSSALEQLGKDLFDNLRLSTPQSLVHSSETKDQKRTLVPSLRSVKKLDVLSQTMIKPSTALKRGITTRQEQDALSSNYLVHGMRAASRCRESKTWIKPPKLPSKTITSPTVPSKNGSVKKQLKCNTGKASVETTGKRQSVSNEAKRTSKLIPLKDTGSSTPRANLRLLMAASPSLSSSASSPSDAKSESPLVTIRSVKRNASFSSLGLTSNNLTKRASSRTGSKWKSCHFDSSKSMSFVSSVSPSSSSTSMKRSKLTECSDAGLSSSPSRTVSPAIEASKNSGSKLTLSYGSGRRSAMSSRLRMPSSTIGYFDKDKTPIRSSCNYLHNGFRNSFVMAGEIIENLSANKVTPSKQPSARAPPHSPANQNSKSTKPHKESSPKTAVNNCKLSSNSPSKKNQPNLLRPKLIVENETSSTGEQNISDSSSERKQVNDERPEIGLNVAKMHTEKENLCPALNTEGSFSDLQIEDQHKAAVELLREKVLTISLSEPKDSQVRD</sequence>
<feature type="compositionally biased region" description="Basic and acidic residues" evidence="1">
    <location>
        <begin position="50"/>
        <end position="60"/>
    </location>
</feature>
<dbReference type="GO" id="GO:0008017">
    <property type="term" value="F:microtubule binding"/>
    <property type="evidence" value="ECO:0007669"/>
    <property type="project" value="InterPro"/>
</dbReference>
<feature type="compositionally biased region" description="Polar residues" evidence="1">
    <location>
        <begin position="398"/>
        <end position="409"/>
    </location>
</feature>
<feature type="compositionally biased region" description="Low complexity" evidence="1">
    <location>
        <begin position="504"/>
        <end position="521"/>
    </location>
</feature>